<dbReference type="GO" id="GO:0009113">
    <property type="term" value="P:purine nucleobase biosynthetic process"/>
    <property type="evidence" value="ECO:0007669"/>
    <property type="project" value="InterPro"/>
</dbReference>
<evidence type="ECO:0000256" key="13">
    <source>
        <dbReference type="ARBA" id="ARBA00042864"/>
    </source>
</evidence>
<dbReference type="FunFam" id="3.90.600.10:FF:000001">
    <property type="entry name" value="Trifunctional purine biosynthetic protein adenosine-3"/>
    <property type="match status" value="1"/>
</dbReference>
<gene>
    <name evidence="14" type="primary">purD</name>
    <name evidence="17" type="ordered locus">Clim_0465</name>
</gene>
<dbReference type="InterPro" id="IPR020562">
    <property type="entry name" value="PRibGlycinamide_synth_N"/>
</dbReference>
<evidence type="ECO:0000256" key="4">
    <source>
        <dbReference type="ARBA" id="ARBA00013255"/>
    </source>
</evidence>
<dbReference type="Gene3D" id="3.90.600.10">
    <property type="entry name" value="Phosphoribosylglycinamide synthetase, C-terminal domain"/>
    <property type="match status" value="1"/>
</dbReference>
<dbReference type="PROSITE" id="PS50975">
    <property type="entry name" value="ATP_GRASP"/>
    <property type="match status" value="1"/>
</dbReference>
<dbReference type="Pfam" id="PF02843">
    <property type="entry name" value="GARS_C"/>
    <property type="match status" value="1"/>
</dbReference>
<dbReference type="GO" id="GO:0004637">
    <property type="term" value="F:phosphoribosylamine-glycine ligase activity"/>
    <property type="evidence" value="ECO:0007669"/>
    <property type="project" value="UniProtKB-UniRule"/>
</dbReference>
<dbReference type="PANTHER" id="PTHR43472:SF1">
    <property type="entry name" value="PHOSPHORIBOSYLAMINE--GLYCINE LIGASE, CHLOROPLASTIC"/>
    <property type="match status" value="1"/>
</dbReference>
<protein>
    <recommendedName>
        <fullName evidence="4 14">Phosphoribosylamine--glycine ligase</fullName>
        <ecNumber evidence="4 14">6.3.4.13</ecNumber>
    </recommendedName>
    <alternativeName>
        <fullName evidence="14">GARS</fullName>
    </alternativeName>
    <alternativeName>
        <fullName evidence="12 14">Glycinamide ribonucleotide synthetase</fullName>
    </alternativeName>
    <alternativeName>
        <fullName evidence="13 14">Phosphoribosylglycinamide synthetase</fullName>
    </alternativeName>
</protein>
<dbReference type="Gene3D" id="3.30.470.20">
    <property type="entry name" value="ATP-grasp fold, B domain"/>
    <property type="match status" value="1"/>
</dbReference>
<dbReference type="KEGG" id="cli:Clim_0465"/>
<dbReference type="SMART" id="SM01210">
    <property type="entry name" value="GARS_C"/>
    <property type="match status" value="1"/>
</dbReference>
<dbReference type="InterPro" id="IPR011054">
    <property type="entry name" value="Rudment_hybrid_motif"/>
</dbReference>
<evidence type="ECO:0000256" key="8">
    <source>
        <dbReference type="ARBA" id="ARBA00022755"/>
    </source>
</evidence>
<evidence type="ECO:0000256" key="11">
    <source>
        <dbReference type="ARBA" id="ARBA00038345"/>
    </source>
</evidence>
<dbReference type="InterPro" id="IPR011761">
    <property type="entry name" value="ATP-grasp"/>
</dbReference>
<evidence type="ECO:0000256" key="10">
    <source>
        <dbReference type="ARBA" id="ARBA00023211"/>
    </source>
</evidence>
<accession>B3EG25</accession>
<keyword evidence="10" id="KW-0464">Manganese</keyword>
<proteinExistence type="inferred from homology"/>
<evidence type="ECO:0000256" key="15">
    <source>
        <dbReference type="PROSITE-ProRule" id="PRU00409"/>
    </source>
</evidence>
<keyword evidence="5 14" id="KW-0436">Ligase</keyword>
<dbReference type="GO" id="GO:0006189">
    <property type="term" value="P:'de novo' IMP biosynthetic process"/>
    <property type="evidence" value="ECO:0007669"/>
    <property type="project" value="UniProtKB-UniRule"/>
</dbReference>
<keyword evidence="8 14" id="KW-0658">Purine biosynthesis</keyword>
<dbReference type="eggNOG" id="COG0151">
    <property type="taxonomic scope" value="Bacteria"/>
</dbReference>
<dbReference type="Gene3D" id="3.30.1490.20">
    <property type="entry name" value="ATP-grasp fold, A domain"/>
    <property type="match status" value="1"/>
</dbReference>
<evidence type="ECO:0000259" key="16">
    <source>
        <dbReference type="PROSITE" id="PS50975"/>
    </source>
</evidence>
<organism evidence="17 18">
    <name type="scientific">Chlorobium limicola (strain DSM 245 / NBRC 103803 / 6330)</name>
    <dbReference type="NCBI Taxonomy" id="290315"/>
    <lineage>
        <taxon>Bacteria</taxon>
        <taxon>Pseudomonadati</taxon>
        <taxon>Chlorobiota</taxon>
        <taxon>Chlorobiia</taxon>
        <taxon>Chlorobiales</taxon>
        <taxon>Chlorobiaceae</taxon>
        <taxon>Chlorobium/Pelodictyon group</taxon>
        <taxon>Chlorobium</taxon>
    </lineage>
</organism>
<dbReference type="SUPFAM" id="SSF56059">
    <property type="entry name" value="Glutathione synthetase ATP-binding domain-like"/>
    <property type="match status" value="1"/>
</dbReference>
<dbReference type="InterPro" id="IPR037123">
    <property type="entry name" value="PRibGlycinamide_synth_C_sf"/>
</dbReference>
<dbReference type="GO" id="GO:0005524">
    <property type="term" value="F:ATP binding"/>
    <property type="evidence" value="ECO:0007669"/>
    <property type="project" value="UniProtKB-UniRule"/>
</dbReference>
<comment type="cofactor">
    <cofactor evidence="1">
        <name>Mn(2+)</name>
        <dbReference type="ChEBI" id="CHEBI:29035"/>
    </cofactor>
</comment>
<evidence type="ECO:0000256" key="14">
    <source>
        <dbReference type="HAMAP-Rule" id="MF_00138"/>
    </source>
</evidence>
<dbReference type="FunFam" id="3.40.50.20:FF:000006">
    <property type="entry name" value="Phosphoribosylamine--glycine ligase, chloroplastic"/>
    <property type="match status" value="1"/>
</dbReference>
<evidence type="ECO:0000256" key="2">
    <source>
        <dbReference type="ARBA" id="ARBA00001946"/>
    </source>
</evidence>
<dbReference type="GO" id="GO:0046872">
    <property type="term" value="F:metal ion binding"/>
    <property type="evidence" value="ECO:0007669"/>
    <property type="project" value="UniProtKB-KW"/>
</dbReference>
<dbReference type="InterPro" id="IPR013815">
    <property type="entry name" value="ATP_grasp_subdomain_1"/>
</dbReference>
<name>B3EG25_CHLL2</name>
<comment type="pathway">
    <text evidence="3 14">Purine metabolism; IMP biosynthesis via de novo pathway; N(1)-(5-phospho-D-ribosyl)glycinamide from 5-phospho-alpha-D-ribose 1-diphosphate: step 2/2.</text>
</comment>
<dbReference type="Pfam" id="PF02844">
    <property type="entry name" value="GARS_N"/>
    <property type="match status" value="1"/>
</dbReference>
<evidence type="ECO:0000256" key="7">
    <source>
        <dbReference type="ARBA" id="ARBA00022741"/>
    </source>
</evidence>
<sequence>MAIALTTSMNVLIIGSGAREHAFAWSIAKSDRVERIFVAPGNGGTAMMGGKVANISVKAADISELLDFARQHHIGLTVVGPEQPLEQGIVDRFREAGLKVIGPVQAAARLESSKVFAKEFMRRHGIPTSGYRVFNRKDEALAYIQALSSDRFPQVIKASGLCAGKGVIVAAEREEALLALREIFEDRIFGSAADEVVIEEFLRGEEASVFVLTDGRSYRLFLSAQDHKRIGEGDTGKNTGGMGAYAPAPIVTGEVLRKVEERIILPALRGMIADGSPYTGFLYVGLMIDRGEPFVVEFNARLGDPETQVVLPLLKSDLFDALLASVDGGLSEVPFEMYEMSAATVVVASGGYPDAFETGKSVTIDAGAEAADGVMIFHAGTVLNDGNLETSGGRVLSVTALGATLKESVDCAYQAVDRIHFEGAYYRRDIGAKAL</sequence>
<evidence type="ECO:0000256" key="5">
    <source>
        <dbReference type="ARBA" id="ARBA00022598"/>
    </source>
</evidence>
<evidence type="ECO:0000256" key="9">
    <source>
        <dbReference type="ARBA" id="ARBA00022840"/>
    </source>
</evidence>
<dbReference type="PANTHER" id="PTHR43472">
    <property type="entry name" value="PHOSPHORIBOSYLAMINE--GLYCINE LIGASE"/>
    <property type="match status" value="1"/>
</dbReference>
<dbReference type="HOGENOM" id="CLU_027420_3_1_10"/>
<dbReference type="Proteomes" id="UP000008841">
    <property type="component" value="Chromosome"/>
</dbReference>
<reference evidence="17 18" key="1">
    <citation type="submission" date="2008-05" db="EMBL/GenBank/DDBJ databases">
        <title>Complete sequence of Chlorobium limicola DSM 245.</title>
        <authorList>
            <consortium name="US DOE Joint Genome Institute"/>
            <person name="Lucas S."/>
            <person name="Copeland A."/>
            <person name="Lapidus A."/>
            <person name="Glavina del Rio T."/>
            <person name="Dalin E."/>
            <person name="Tice H."/>
            <person name="Bruce D."/>
            <person name="Goodwin L."/>
            <person name="Pitluck S."/>
            <person name="Schmutz J."/>
            <person name="Larimer F."/>
            <person name="Land M."/>
            <person name="Hauser L."/>
            <person name="Kyrpides N."/>
            <person name="Ovchinnikova G."/>
            <person name="Zhao F."/>
            <person name="Li T."/>
            <person name="Liu Z."/>
            <person name="Overmann J."/>
            <person name="Bryant D.A."/>
            <person name="Richardson P."/>
        </authorList>
    </citation>
    <scope>NUCLEOTIDE SEQUENCE [LARGE SCALE GENOMIC DNA]</scope>
    <source>
        <strain evidence="18">DSM 245 / NBRC 103803 / 6330</strain>
    </source>
</reference>
<dbReference type="EC" id="6.3.4.13" evidence="4 14"/>
<keyword evidence="7 15" id="KW-0547">Nucleotide-binding</keyword>
<dbReference type="Pfam" id="PF01071">
    <property type="entry name" value="GARS_A"/>
    <property type="match status" value="1"/>
</dbReference>
<dbReference type="SUPFAM" id="SSF52440">
    <property type="entry name" value="PreATP-grasp domain"/>
    <property type="match status" value="1"/>
</dbReference>
<evidence type="ECO:0000313" key="18">
    <source>
        <dbReference type="Proteomes" id="UP000008841"/>
    </source>
</evidence>
<dbReference type="InterPro" id="IPR016185">
    <property type="entry name" value="PreATP-grasp_dom_sf"/>
</dbReference>
<keyword evidence="6" id="KW-0479">Metal-binding</keyword>
<comment type="similarity">
    <text evidence="11 14">Belongs to the GARS family.</text>
</comment>
<dbReference type="SUPFAM" id="SSF51246">
    <property type="entry name" value="Rudiment single hybrid motif"/>
    <property type="match status" value="1"/>
</dbReference>
<evidence type="ECO:0000256" key="12">
    <source>
        <dbReference type="ARBA" id="ARBA00042242"/>
    </source>
</evidence>
<dbReference type="STRING" id="290315.Clim_0465"/>
<comment type="catalytic activity">
    <reaction evidence="14">
        <text>5-phospho-beta-D-ribosylamine + glycine + ATP = N(1)-(5-phospho-beta-D-ribosyl)glycinamide + ADP + phosphate + H(+)</text>
        <dbReference type="Rhea" id="RHEA:17453"/>
        <dbReference type="ChEBI" id="CHEBI:15378"/>
        <dbReference type="ChEBI" id="CHEBI:30616"/>
        <dbReference type="ChEBI" id="CHEBI:43474"/>
        <dbReference type="ChEBI" id="CHEBI:57305"/>
        <dbReference type="ChEBI" id="CHEBI:58681"/>
        <dbReference type="ChEBI" id="CHEBI:143788"/>
        <dbReference type="ChEBI" id="CHEBI:456216"/>
        <dbReference type="EC" id="6.3.4.13"/>
    </reaction>
</comment>
<comment type="cofactor">
    <cofactor evidence="2">
        <name>Mg(2+)</name>
        <dbReference type="ChEBI" id="CHEBI:18420"/>
    </cofactor>
</comment>
<evidence type="ECO:0000256" key="1">
    <source>
        <dbReference type="ARBA" id="ARBA00001936"/>
    </source>
</evidence>
<feature type="domain" description="ATP-grasp" evidence="16">
    <location>
        <begin position="118"/>
        <end position="327"/>
    </location>
</feature>
<evidence type="ECO:0000256" key="6">
    <source>
        <dbReference type="ARBA" id="ARBA00022723"/>
    </source>
</evidence>
<dbReference type="UniPathway" id="UPA00074">
    <property type="reaction ID" value="UER00125"/>
</dbReference>
<dbReference type="InterPro" id="IPR020561">
    <property type="entry name" value="PRibGlycinamid_synth_ATP-grasp"/>
</dbReference>
<dbReference type="InterPro" id="IPR000115">
    <property type="entry name" value="PRibGlycinamide_synth"/>
</dbReference>
<evidence type="ECO:0000256" key="3">
    <source>
        <dbReference type="ARBA" id="ARBA00005174"/>
    </source>
</evidence>
<dbReference type="HAMAP" id="MF_00138">
    <property type="entry name" value="GARS"/>
    <property type="match status" value="1"/>
</dbReference>
<dbReference type="InterPro" id="IPR020560">
    <property type="entry name" value="PRibGlycinamide_synth_C-dom"/>
</dbReference>
<dbReference type="NCBIfam" id="TIGR00877">
    <property type="entry name" value="purD"/>
    <property type="match status" value="1"/>
</dbReference>
<dbReference type="PROSITE" id="PS00184">
    <property type="entry name" value="GARS"/>
    <property type="match status" value="1"/>
</dbReference>
<keyword evidence="9 15" id="KW-0067">ATP-binding</keyword>
<dbReference type="InterPro" id="IPR020559">
    <property type="entry name" value="PRibGlycinamide_synth_CS"/>
</dbReference>
<dbReference type="EMBL" id="CP001097">
    <property type="protein sequence ID" value="ACD89558.1"/>
    <property type="molecule type" value="Genomic_DNA"/>
</dbReference>
<dbReference type="Gene3D" id="3.40.50.20">
    <property type="match status" value="1"/>
</dbReference>
<evidence type="ECO:0000313" key="17">
    <source>
        <dbReference type="EMBL" id="ACD89558.1"/>
    </source>
</evidence>
<dbReference type="AlphaFoldDB" id="B3EG25"/>
<dbReference type="SMART" id="SM01209">
    <property type="entry name" value="GARS_A"/>
    <property type="match status" value="1"/>
</dbReference>